<feature type="domain" description="Calcineurin-like phosphoesterase" evidence="1">
    <location>
        <begin position="3"/>
        <end position="200"/>
    </location>
</feature>
<dbReference type="GO" id="GO:0004722">
    <property type="term" value="F:protein serine/threonine phosphatase activity"/>
    <property type="evidence" value="ECO:0007669"/>
    <property type="project" value="UniProtKB-EC"/>
</dbReference>
<keyword evidence="2" id="KW-0378">Hydrolase</keyword>
<organism evidence="2 3">
    <name type="scientific">Sporolactobacillus spathodeae</name>
    <dbReference type="NCBI Taxonomy" id="1465502"/>
    <lineage>
        <taxon>Bacteria</taxon>
        <taxon>Bacillati</taxon>
        <taxon>Bacillota</taxon>
        <taxon>Bacilli</taxon>
        <taxon>Bacillales</taxon>
        <taxon>Sporolactobacillaceae</taxon>
        <taxon>Sporolactobacillus</taxon>
    </lineage>
</organism>
<evidence type="ECO:0000259" key="1">
    <source>
        <dbReference type="Pfam" id="PF00149"/>
    </source>
</evidence>
<dbReference type="InterPro" id="IPR029052">
    <property type="entry name" value="Metallo-depent_PP-like"/>
</dbReference>
<evidence type="ECO:0000313" key="3">
    <source>
        <dbReference type="Proteomes" id="UP000823201"/>
    </source>
</evidence>
<dbReference type="Gene3D" id="3.60.21.10">
    <property type="match status" value="1"/>
</dbReference>
<dbReference type="EMBL" id="JAFBEV010000001">
    <property type="protein sequence ID" value="MBM7656735.1"/>
    <property type="molecule type" value="Genomic_DNA"/>
</dbReference>
<dbReference type="Proteomes" id="UP000823201">
    <property type="component" value="Unassembled WGS sequence"/>
</dbReference>
<dbReference type="SUPFAM" id="SSF56300">
    <property type="entry name" value="Metallo-dependent phosphatases"/>
    <property type="match status" value="1"/>
</dbReference>
<comment type="caution">
    <text evidence="2">The sequence shown here is derived from an EMBL/GenBank/DDBJ whole genome shotgun (WGS) entry which is preliminary data.</text>
</comment>
<keyword evidence="3" id="KW-1185">Reference proteome</keyword>
<reference evidence="2 3" key="1">
    <citation type="submission" date="2021-01" db="EMBL/GenBank/DDBJ databases">
        <title>Genomic Encyclopedia of Type Strains, Phase IV (KMG-IV): sequencing the most valuable type-strain genomes for metagenomic binning, comparative biology and taxonomic classification.</title>
        <authorList>
            <person name="Goeker M."/>
        </authorList>
    </citation>
    <scope>NUCLEOTIDE SEQUENCE [LARGE SCALE GENOMIC DNA]</scope>
    <source>
        <strain evidence="2 3">DSM 100968</strain>
    </source>
</reference>
<evidence type="ECO:0000313" key="2">
    <source>
        <dbReference type="EMBL" id="MBM7656735.1"/>
    </source>
</evidence>
<dbReference type="InterPro" id="IPR050126">
    <property type="entry name" value="Ap4A_hydrolase"/>
</dbReference>
<name>A0ABS2Q5Y8_9BACL</name>
<dbReference type="InterPro" id="IPR004843">
    <property type="entry name" value="Calcineurin-like_PHP"/>
</dbReference>
<proteinExistence type="predicted"/>
<dbReference type="RefSeq" id="WP_205005088.1">
    <property type="nucleotide sequence ID" value="NZ_CBCRXA010000001.1"/>
</dbReference>
<dbReference type="PANTHER" id="PTHR42850:SF4">
    <property type="entry name" value="ZINC-DEPENDENT ENDOPOLYPHOSPHATASE"/>
    <property type="match status" value="1"/>
</dbReference>
<dbReference type="EC" id="3.1.3.16" evidence="2"/>
<dbReference type="PANTHER" id="PTHR42850">
    <property type="entry name" value="METALLOPHOSPHOESTERASE"/>
    <property type="match status" value="1"/>
</dbReference>
<accession>A0ABS2Q5Y8</accession>
<dbReference type="CDD" id="cd00144">
    <property type="entry name" value="MPP_PPP_family"/>
    <property type="match status" value="1"/>
</dbReference>
<sequence length="229" mass="25844">MKRLLVISDVHGQIDSFHALLEKIDFEPDQDLLFLLGDYVDRGSDPKACVKEVRLLERQGAIILKGNHEEMMEKALTEQTPESIAHWAANGGDETLRSYGVAIKELYRKAAAGESFTISEELKSDLEWISQLNLYAQTDHYLFVHAGINPERSLEEQEEQDLLWIREPFFSGYTGERTVIFGHTPTLNLHKTFDVYFGSNNIIGIDGGAVFGGQLNCLELPSKATWSVR</sequence>
<gene>
    <name evidence="2" type="ORF">JOC27_000171</name>
</gene>
<protein>
    <submittedName>
        <fullName evidence="2">Serine/threonine protein phosphatase 1</fullName>
        <ecNumber evidence="2">3.1.3.16</ecNumber>
    </submittedName>
</protein>
<dbReference type="Pfam" id="PF00149">
    <property type="entry name" value="Metallophos"/>
    <property type="match status" value="1"/>
</dbReference>